<dbReference type="Pfam" id="PF00175">
    <property type="entry name" value="NAD_binding_1"/>
    <property type="match status" value="1"/>
</dbReference>
<dbReference type="FunFam" id="3.40.50.970:FF:000052">
    <property type="entry name" value="Sulfite reductase [NADPH] flavoprotein component"/>
    <property type="match status" value="1"/>
</dbReference>
<comment type="cofactor">
    <cofactor evidence="1">
        <name>FMN</name>
        <dbReference type="ChEBI" id="CHEBI:58210"/>
    </cofactor>
</comment>
<dbReference type="GO" id="GO:0050660">
    <property type="term" value="F:flavin adenine dinucleotide binding"/>
    <property type="evidence" value="ECO:0007669"/>
    <property type="project" value="TreeGrafter"/>
</dbReference>
<keyword evidence="6" id="KW-0004">4Fe-4S</keyword>
<dbReference type="Gene3D" id="3.40.920.10">
    <property type="entry name" value="Pyruvate-ferredoxin oxidoreductase, PFOR, domain III"/>
    <property type="match status" value="1"/>
</dbReference>
<proteinExistence type="predicted"/>
<dbReference type="GeneID" id="28898092"/>
<evidence type="ECO:0000313" key="20">
    <source>
        <dbReference type="EMBL" id="KZF21098.1"/>
    </source>
</evidence>
<dbReference type="GO" id="GO:0004783">
    <property type="term" value="F:sulfite reductase (NADPH) activity"/>
    <property type="evidence" value="ECO:0007669"/>
    <property type="project" value="UniProtKB-EC"/>
</dbReference>
<keyword evidence="7" id="KW-0285">Flavoprotein</keyword>
<dbReference type="GO" id="GO:0005829">
    <property type="term" value="C:cytosol"/>
    <property type="evidence" value="ECO:0007669"/>
    <property type="project" value="TreeGrafter"/>
</dbReference>
<protein>
    <recommendedName>
        <fullName evidence="4">assimilatory sulfite reductase (NADPH)</fullName>
        <ecNumber evidence="4">1.8.1.2</ecNumber>
    </recommendedName>
</protein>
<dbReference type="PANTHER" id="PTHR19384:SF109">
    <property type="entry name" value="SULFITE REDUCTASE [NADPH] FLAVOPROTEIN COMPONENT"/>
    <property type="match status" value="1"/>
</dbReference>
<dbReference type="SUPFAM" id="SSF52343">
    <property type="entry name" value="Ferredoxin reductase-like, C-terminal NADP-linked domain"/>
    <property type="match status" value="1"/>
</dbReference>
<feature type="region of interest" description="Disordered" evidence="18">
    <location>
        <begin position="1"/>
        <end position="34"/>
    </location>
</feature>
<comment type="cofactor">
    <cofactor evidence="2">
        <name>FAD</name>
        <dbReference type="ChEBI" id="CHEBI:57692"/>
    </cofactor>
</comment>
<sequence length="1092" mass="120303">MRFQTAESSGPAGPEALQNGYDKRSPSPEPSTSLPFGQGLALSAIRGPTYLTAQTLIQQVAYTLSDKLFTYSPETFDLDLAVKDWSAQDELNAHGYTTKVSAMETRLGAGAIALGYMFSKDFDLKKRHIPQGILASSSTLTFLRSALDQLSLLYSVANPFVAHIAAVDYAAGTTNGLVTDYALALDLAEDLGFGLVSSTSAYESQHMALFATLLASILPTIHVYDGIRVGRETTRIVDALDQSALSSSYNTVRAEADKVDKSEDAGRRTTELLKAFNDELGTAYKLFEYHGHSEAEAVLVVFGSVEASLAAQVAAELAKRGAKIGVVNVRVYRPFVEEAFLAELPVSVRNIVVLGQVQDALSVAESTVHSKLYDDVLASIVFSAGKFAKQPEVVDLKYAREQVFTPSVFSTLFQQIASQAPLQLNTAAEEQADVDLLDQTSVQQYSFWDVDDSVSATAPVALGQLLSKDSSSNVFVRTGHDNLVQGGSVRTDIRSSKKAIEAPYAIANGDVAVVLDAKLFESFDIISSIKVGGSVLVRLPGVKDEDVEKKLPVGVRKALVEKKIEFFVLDPQASETVSKDETAESYLTQLAFLSVARKDLVSNASEKLAAVNGNPEALQSLDKELEKALRAFEVPEAWATVEAEVEIPSLPTDVNVNSFAGFDKSESEPVTLSRDWKTVAQGLAFKEAFDTKAALRPDLPVKTYTIKVKENKRLTPTSYDRNIFHIEFDLGDSGLKYDIGEALGIHAHNDTEEVNDFITFYGLNPEEVVQVPSREDPDVLESRTIFQGLQQNVDLWGRPPKRFYQALSEFATDEKEKRELLALGGAEGATEFKRRAEVDTVTYADILLEFPSAHPSFDDIVRIVDPMKRREYSISSSQIVNPTTVSLLIVVVSWVDPHGRDRWGQATRYLHRLRPGDSLTASVKPSVMKLPPKSTQPLIMAGLGTGLAPFRAFVQYRAWQKSQGLPIGAVLLYMGSRTQREEYLYGEEWEAYRDSGIVTLLGRAFSRDQPQKIYIQDRMRETLPDIIQAYIREEGAFYLCGPTWPVPDVTSVLEEAITTETRARANDPAKKVDARREIENLKEEERYILEVY</sequence>
<dbReference type="InterPro" id="IPR039261">
    <property type="entry name" value="FNR_nucleotide-bd"/>
</dbReference>
<dbReference type="GO" id="GO:0010181">
    <property type="term" value="F:FMN binding"/>
    <property type="evidence" value="ECO:0007669"/>
    <property type="project" value="TreeGrafter"/>
</dbReference>
<evidence type="ECO:0000256" key="9">
    <source>
        <dbReference type="ARBA" id="ARBA00022723"/>
    </source>
</evidence>
<dbReference type="Gene3D" id="3.40.50.920">
    <property type="match status" value="1"/>
</dbReference>
<evidence type="ECO:0000256" key="18">
    <source>
        <dbReference type="SAM" id="MobiDB-lite"/>
    </source>
</evidence>
<dbReference type="Pfam" id="PF01558">
    <property type="entry name" value="POR"/>
    <property type="match status" value="1"/>
</dbReference>
<dbReference type="PRINTS" id="PR00371">
    <property type="entry name" value="FPNCR"/>
</dbReference>
<comment type="catalytic activity">
    <reaction evidence="16">
        <text>hydrogen sulfide + 3 NADP(+) + 3 H2O = sulfite + 3 NADPH + 4 H(+)</text>
        <dbReference type="Rhea" id="RHEA:13801"/>
        <dbReference type="ChEBI" id="CHEBI:15377"/>
        <dbReference type="ChEBI" id="CHEBI:15378"/>
        <dbReference type="ChEBI" id="CHEBI:17359"/>
        <dbReference type="ChEBI" id="CHEBI:29919"/>
        <dbReference type="ChEBI" id="CHEBI:57783"/>
        <dbReference type="ChEBI" id="CHEBI:58349"/>
        <dbReference type="EC" id="1.8.1.2"/>
    </reaction>
</comment>
<comment type="pathway">
    <text evidence="3">Sulfur metabolism; hydrogen sulfide biosynthesis; hydrogen sulfide from sulfite (NADPH route): step 1/1.</text>
</comment>
<evidence type="ECO:0000256" key="11">
    <source>
        <dbReference type="ARBA" id="ARBA00022857"/>
    </source>
</evidence>
<dbReference type="Gene3D" id="2.40.30.10">
    <property type="entry name" value="Translation factors"/>
    <property type="match status" value="1"/>
</dbReference>
<evidence type="ECO:0000256" key="13">
    <source>
        <dbReference type="ARBA" id="ARBA00023002"/>
    </source>
</evidence>
<dbReference type="InterPro" id="IPR002869">
    <property type="entry name" value="Pyrv_flavodox_OxRed_cen"/>
</dbReference>
<evidence type="ECO:0000256" key="6">
    <source>
        <dbReference type="ARBA" id="ARBA00022485"/>
    </source>
</evidence>
<keyword evidence="15" id="KW-0411">Iron-sulfur</keyword>
<evidence type="ECO:0000256" key="5">
    <source>
        <dbReference type="ARBA" id="ARBA00022448"/>
    </source>
</evidence>
<dbReference type="InParanoid" id="A0A165FL00"/>
<dbReference type="InterPro" id="IPR009014">
    <property type="entry name" value="Transketo_C/PFOR_II"/>
</dbReference>
<dbReference type="Gene3D" id="3.40.50.970">
    <property type="match status" value="1"/>
</dbReference>
<dbReference type="SUPFAM" id="SSF53323">
    <property type="entry name" value="Pyruvate-ferredoxin oxidoreductase, PFOR, domain III"/>
    <property type="match status" value="1"/>
</dbReference>
<reference evidence="20 21" key="1">
    <citation type="journal article" date="2016" name="Fungal Biol.">
        <title>The genome of Xylona heveae provides a window into fungal endophytism.</title>
        <authorList>
            <person name="Gazis R."/>
            <person name="Kuo A."/>
            <person name="Riley R."/>
            <person name="LaButti K."/>
            <person name="Lipzen A."/>
            <person name="Lin J."/>
            <person name="Amirebrahimi M."/>
            <person name="Hesse C.N."/>
            <person name="Spatafora J.W."/>
            <person name="Henrissat B."/>
            <person name="Hainaut M."/>
            <person name="Grigoriev I.V."/>
            <person name="Hibbett D.S."/>
        </authorList>
    </citation>
    <scope>NUCLEOTIDE SEQUENCE [LARGE SCALE GENOMIC DNA]</scope>
    <source>
        <strain evidence="20 21">TC161</strain>
    </source>
</reference>
<evidence type="ECO:0000256" key="2">
    <source>
        <dbReference type="ARBA" id="ARBA00001974"/>
    </source>
</evidence>
<evidence type="ECO:0000313" key="21">
    <source>
        <dbReference type="Proteomes" id="UP000076632"/>
    </source>
</evidence>
<gene>
    <name evidence="20" type="ORF">L228DRAFT_248861</name>
</gene>
<evidence type="ECO:0000256" key="3">
    <source>
        <dbReference type="ARBA" id="ARBA00004774"/>
    </source>
</evidence>
<dbReference type="Gene3D" id="1.20.990.10">
    <property type="entry name" value="NADPH-cytochrome p450 Reductase, Chain A, domain 3"/>
    <property type="match status" value="1"/>
</dbReference>
<accession>A0A165FL00</accession>
<keyword evidence="13" id="KW-0560">Oxidoreductase</keyword>
<evidence type="ECO:0000256" key="1">
    <source>
        <dbReference type="ARBA" id="ARBA00001917"/>
    </source>
</evidence>
<dbReference type="GO" id="GO:0000103">
    <property type="term" value="P:sulfate assimilation"/>
    <property type="evidence" value="ECO:0007669"/>
    <property type="project" value="EnsemblFungi"/>
</dbReference>
<dbReference type="FunCoup" id="A0A165FL00">
    <property type="interactions" value="386"/>
</dbReference>
<keyword evidence="14" id="KW-0408">Iron</keyword>
<keyword evidence="9" id="KW-0479">Metal-binding</keyword>
<dbReference type="CDD" id="cd06207">
    <property type="entry name" value="CyPoR_like"/>
    <property type="match status" value="1"/>
</dbReference>
<dbReference type="PROSITE" id="PS51384">
    <property type="entry name" value="FAD_FR"/>
    <property type="match status" value="1"/>
</dbReference>
<evidence type="ECO:0000256" key="4">
    <source>
        <dbReference type="ARBA" id="ARBA00012604"/>
    </source>
</evidence>
<dbReference type="InterPro" id="IPR023173">
    <property type="entry name" value="NADPH_Cyt_P450_Rdtase_alpha"/>
</dbReference>
<dbReference type="InterPro" id="IPR003097">
    <property type="entry name" value="CysJ-like_FAD-binding"/>
</dbReference>
<name>A0A165FL00_XYLHT</name>
<dbReference type="GO" id="GO:0009337">
    <property type="term" value="C:sulfite reductase complex (NADPH)"/>
    <property type="evidence" value="ECO:0007669"/>
    <property type="project" value="EnsemblFungi"/>
</dbReference>
<organism evidence="20 21">
    <name type="scientific">Xylona heveae (strain CBS 132557 / TC161)</name>
    <dbReference type="NCBI Taxonomy" id="1328760"/>
    <lineage>
        <taxon>Eukaryota</taxon>
        <taxon>Fungi</taxon>
        <taxon>Dikarya</taxon>
        <taxon>Ascomycota</taxon>
        <taxon>Pezizomycotina</taxon>
        <taxon>Xylonomycetes</taxon>
        <taxon>Xylonales</taxon>
        <taxon>Xylonaceae</taxon>
        <taxon>Xylona</taxon>
    </lineage>
</organism>
<keyword evidence="12" id="KW-0249">Electron transport</keyword>
<dbReference type="GO" id="GO:0051539">
    <property type="term" value="F:4 iron, 4 sulfur cluster binding"/>
    <property type="evidence" value="ECO:0007669"/>
    <property type="project" value="UniProtKB-KW"/>
</dbReference>
<dbReference type="InterPro" id="IPR019752">
    <property type="entry name" value="Pyrv/ketoisovalerate_OxRed_cat"/>
</dbReference>
<keyword evidence="5" id="KW-0813">Transport</keyword>
<comment type="function">
    <text evidence="17">This enzyme catalyzes the 6-electron reduction of sulfite to sulfide. This is one of several activities required for the biosynthesis of L-cysteine from sulfate.</text>
</comment>
<dbReference type="STRING" id="1328760.A0A165FL00"/>
<evidence type="ECO:0000259" key="19">
    <source>
        <dbReference type="PROSITE" id="PS51384"/>
    </source>
</evidence>
<dbReference type="AlphaFoldDB" id="A0A165FL00"/>
<dbReference type="PANTHER" id="PTHR19384">
    <property type="entry name" value="NITRIC OXIDE SYNTHASE-RELATED"/>
    <property type="match status" value="1"/>
</dbReference>
<dbReference type="RefSeq" id="XP_018186653.1">
    <property type="nucleotide sequence ID" value="XM_018332955.1"/>
</dbReference>
<feature type="domain" description="FAD-binding FR-type" evidence="19">
    <location>
        <begin position="701"/>
        <end position="932"/>
    </location>
</feature>
<evidence type="ECO:0000256" key="17">
    <source>
        <dbReference type="ARBA" id="ARBA00059320"/>
    </source>
</evidence>
<dbReference type="InterPro" id="IPR001709">
    <property type="entry name" value="Flavoprot_Pyr_Nucl_cyt_Rdtase"/>
</dbReference>
<keyword evidence="10" id="KW-0274">FAD</keyword>
<evidence type="ECO:0000256" key="16">
    <source>
        <dbReference type="ARBA" id="ARBA00052219"/>
    </source>
</evidence>
<dbReference type="FunFam" id="1.20.990.10:FF:000010">
    <property type="entry name" value="Sulfite reductase [NADPH] flavoprotein component"/>
    <property type="match status" value="1"/>
</dbReference>
<dbReference type="InterPro" id="IPR017927">
    <property type="entry name" value="FAD-bd_FR_type"/>
</dbReference>
<dbReference type="Pfam" id="PF00667">
    <property type="entry name" value="FAD_binding_1"/>
    <property type="match status" value="1"/>
</dbReference>
<dbReference type="Proteomes" id="UP000076632">
    <property type="component" value="Unassembled WGS sequence"/>
</dbReference>
<keyword evidence="11" id="KW-0521">NADP</keyword>
<dbReference type="EC" id="1.8.1.2" evidence="4"/>
<dbReference type="GO" id="GO:0046872">
    <property type="term" value="F:metal ion binding"/>
    <property type="evidence" value="ECO:0007669"/>
    <property type="project" value="UniProtKB-KW"/>
</dbReference>
<evidence type="ECO:0000256" key="8">
    <source>
        <dbReference type="ARBA" id="ARBA00022643"/>
    </source>
</evidence>
<dbReference type="SUPFAM" id="SSF63380">
    <property type="entry name" value="Riboflavin synthase domain-like"/>
    <property type="match status" value="1"/>
</dbReference>
<dbReference type="OMA" id="MIVAVNW"/>
<dbReference type="Gene3D" id="3.40.50.80">
    <property type="entry name" value="Nucleotide-binding domain of ferredoxin-NADP reductase (FNR) module"/>
    <property type="match status" value="1"/>
</dbReference>
<dbReference type="EMBL" id="KV407461">
    <property type="protein sequence ID" value="KZF21098.1"/>
    <property type="molecule type" value="Genomic_DNA"/>
</dbReference>
<dbReference type="GO" id="GO:0016903">
    <property type="term" value="F:oxidoreductase activity, acting on the aldehyde or oxo group of donors"/>
    <property type="evidence" value="ECO:0007669"/>
    <property type="project" value="InterPro"/>
</dbReference>
<evidence type="ECO:0000256" key="15">
    <source>
        <dbReference type="ARBA" id="ARBA00023014"/>
    </source>
</evidence>
<dbReference type="FunFam" id="3.40.50.920:FF:000007">
    <property type="entry name" value="Pyruvate:ferredoxin (Flavodoxin) oxidoreductase"/>
    <property type="match status" value="1"/>
</dbReference>
<keyword evidence="8" id="KW-0288">FMN</keyword>
<keyword evidence="21" id="KW-1185">Reference proteome</keyword>
<dbReference type="FunFam" id="3.40.50.80:FF:000011">
    <property type="entry name" value="Sulfite reductase flavoprotein component"/>
    <property type="match status" value="1"/>
</dbReference>
<evidence type="ECO:0000256" key="14">
    <source>
        <dbReference type="ARBA" id="ARBA00023004"/>
    </source>
</evidence>
<dbReference type="SUPFAM" id="SSF52922">
    <property type="entry name" value="TK C-terminal domain-like"/>
    <property type="match status" value="1"/>
</dbReference>
<dbReference type="Pfam" id="PF17147">
    <property type="entry name" value="PFOR_II"/>
    <property type="match status" value="1"/>
</dbReference>
<dbReference type="InterPro" id="IPR017938">
    <property type="entry name" value="Riboflavin_synthase-like_b-brl"/>
</dbReference>
<dbReference type="InterPro" id="IPR001433">
    <property type="entry name" value="OxRdtase_FAD/NAD-bd"/>
</dbReference>
<dbReference type="InterPro" id="IPR033412">
    <property type="entry name" value="PFOR_II"/>
</dbReference>
<evidence type="ECO:0000256" key="10">
    <source>
        <dbReference type="ARBA" id="ARBA00022827"/>
    </source>
</evidence>
<evidence type="ECO:0000256" key="7">
    <source>
        <dbReference type="ARBA" id="ARBA00022630"/>
    </source>
</evidence>
<evidence type="ECO:0000256" key="12">
    <source>
        <dbReference type="ARBA" id="ARBA00022982"/>
    </source>
</evidence>
<dbReference type="OrthoDB" id="1856718at2759"/>